<feature type="compositionally biased region" description="Basic and acidic residues" evidence="1">
    <location>
        <begin position="8"/>
        <end position="20"/>
    </location>
</feature>
<reference evidence="2" key="1">
    <citation type="submission" date="2014-09" db="EMBL/GenBank/DDBJ databases">
        <title>G. arboreum L. cv. AKA8401 A2 genome assembly version 1.0.</title>
        <authorList>
            <person name="Mudge J."/>
            <person name="Ramaraj T."/>
            <person name="Lindquist I.E."/>
            <person name="Bharti A.K."/>
            <person name="Sundararajan A."/>
            <person name="Cameron C.T."/>
            <person name="Woodward J.E."/>
            <person name="May G.D."/>
            <person name="Brubaker C."/>
            <person name="Broadhvest J."/>
            <person name="Wilkins T.A."/>
        </authorList>
    </citation>
    <scope>NUCLEOTIDE SEQUENCE</scope>
</reference>
<dbReference type="EMBL" id="KN413539">
    <property type="protein sequence ID" value="KHG19626.1"/>
    <property type="molecule type" value="Genomic_DNA"/>
</dbReference>
<dbReference type="EMBL" id="KN392121">
    <property type="protein sequence ID" value="KHG09764.1"/>
    <property type="molecule type" value="Genomic_DNA"/>
</dbReference>
<accession>A0A0B0MR99</accession>
<name>A0A0B0MR99_GOSAR</name>
<dbReference type="EMBL" id="JRRC01483669">
    <property type="protein sequence ID" value="KHG07857.1"/>
    <property type="molecule type" value="Genomic_DNA"/>
</dbReference>
<evidence type="ECO:0000313" key="3">
    <source>
        <dbReference type="EMBL" id="KHG07857.1"/>
    </source>
</evidence>
<protein>
    <submittedName>
        <fullName evidence="2">Uncharacterized protein</fullName>
    </submittedName>
</protein>
<evidence type="ECO:0000313" key="6">
    <source>
        <dbReference type="Proteomes" id="UP000032142"/>
    </source>
</evidence>
<evidence type="ECO:0000313" key="4">
    <source>
        <dbReference type="EMBL" id="KHG09764.1"/>
    </source>
</evidence>
<dbReference type="Proteomes" id="UP000032142">
    <property type="component" value="Unassembled WGS sequence"/>
</dbReference>
<evidence type="ECO:0000256" key="1">
    <source>
        <dbReference type="SAM" id="MobiDB-lite"/>
    </source>
</evidence>
<evidence type="ECO:0000313" key="5">
    <source>
        <dbReference type="EMBL" id="KHG19626.1"/>
    </source>
</evidence>
<organism evidence="2 6">
    <name type="scientific">Gossypium arboreum</name>
    <name type="common">Tree cotton</name>
    <name type="synonym">Gossypium nanking</name>
    <dbReference type="NCBI Taxonomy" id="29729"/>
    <lineage>
        <taxon>Eukaryota</taxon>
        <taxon>Viridiplantae</taxon>
        <taxon>Streptophyta</taxon>
        <taxon>Embryophyta</taxon>
        <taxon>Tracheophyta</taxon>
        <taxon>Spermatophyta</taxon>
        <taxon>Magnoliopsida</taxon>
        <taxon>eudicotyledons</taxon>
        <taxon>Gunneridae</taxon>
        <taxon>Pentapetalae</taxon>
        <taxon>rosids</taxon>
        <taxon>malvids</taxon>
        <taxon>Malvales</taxon>
        <taxon>Malvaceae</taxon>
        <taxon>Malvoideae</taxon>
        <taxon>Gossypium</taxon>
    </lineage>
</organism>
<evidence type="ECO:0000313" key="2">
    <source>
        <dbReference type="EMBL" id="KHG04643.1"/>
    </source>
</evidence>
<feature type="region of interest" description="Disordered" evidence="1">
    <location>
        <begin position="1"/>
        <end position="39"/>
    </location>
</feature>
<dbReference type="EMBL" id="JRRC01415766">
    <property type="protein sequence ID" value="KHG04643.1"/>
    <property type="molecule type" value="Genomic_DNA"/>
</dbReference>
<gene>
    <name evidence="4" type="ORF">F383_07835</name>
    <name evidence="5" type="ORF">F383_24853</name>
    <name evidence="2" type="ORF">F383_29790</name>
    <name evidence="3" type="ORF">F383_35081</name>
</gene>
<keyword evidence="6" id="KW-1185">Reference proteome</keyword>
<reference evidence="6" key="2">
    <citation type="submission" date="2014-09" db="EMBL/GenBank/DDBJ databases">
        <authorList>
            <person name="Mudge J."/>
            <person name="Ramaraj T."/>
            <person name="Lindquist I.E."/>
            <person name="Bharti A.K."/>
            <person name="Sundararajan A."/>
            <person name="Cameron C.T."/>
            <person name="Woodward J.E."/>
            <person name="May G.D."/>
            <person name="Brubaker C."/>
            <person name="Broadhvest J."/>
            <person name="Wilkins T.A."/>
        </authorList>
    </citation>
    <scope>NUCLEOTIDE SEQUENCE</scope>
    <source>
        <strain evidence="6">cv. AKA8401</strain>
    </source>
</reference>
<dbReference type="AlphaFoldDB" id="A0A0B0MR99"/>
<proteinExistence type="predicted"/>
<sequence length="39" mass="4708">MTVADNKNYTHENKKMRLDLQPRPFVRPLVRDQPRSCPR</sequence>
<feature type="compositionally biased region" description="Basic and acidic residues" evidence="1">
    <location>
        <begin position="29"/>
        <end position="39"/>
    </location>
</feature>